<keyword evidence="7" id="KW-0732">Signal</keyword>
<accession>A0A7W9AIZ0</accession>
<dbReference type="GO" id="GO:0051603">
    <property type="term" value="P:proteolysis involved in protein catabolic process"/>
    <property type="evidence" value="ECO:0007669"/>
    <property type="project" value="TreeGrafter"/>
</dbReference>
<feature type="chain" id="PRO_5030526953" description="Peptidase M48 domain-containing protein" evidence="7">
    <location>
        <begin position="20"/>
        <end position="307"/>
    </location>
</feature>
<dbReference type="PANTHER" id="PTHR22726:SF1">
    <property type="entry name" value="METALLOENDOPEPTIDASE OMA1, MITOCHONDRIAL"/>
    <property type="match status" value="1"/>
</dbReference>
<dbReference type="EMBL" id="JACIJC010000004">
    <property type="protein sequence ID" value="MBB5686542.1"/>
    <property type="molecule type" value="Genomic_DNA"/>
</dbReference>
<dbReference type="GO" id="GO:0016020">
    <property type="term" value="C:membrane"/>
    <property type="evidence" value="ECO:0007669"/>
    <property type="project" value="TreeGrafter"/>
</dbReference>
<keyword evidence="2" id="KW-0479">Metal-binding</keyword>
<keyword evidence="1 6" id="KW-0645">Protease</keyword>
<evidence type="ECO:0000313" key="9">
    <source>
        <dbReference type="EMBL" id="MBB5686542.1"/>
    </source>
</evidence>
<dbReference type="GO" id="GO:0004222">
    <property type="term" value="F:metalloendopeptidase activity"/>
    <property type="evidence" value="ECO:0007669"/>
    <property type="project" value="InterPro"/>
</dbReference>
<dbReference type="RefSeq" id="WP_184019065.1">
    <property type="nucleotide sequence ID" value="NZ_JACIJC010000004.1"/>
</dbReference>
<keyword evidence="10" id="KW-1185">Reference proteome</keyword>
<proteinExistence type="inferred from homology"/>
<dbReference type="Proteomes" id="UP000549617">
    <property type="component" value="Unassembled WGS sequence"/>
</dbReference>
<comment type="similarity">
    <text evidence="6">Belongs to the peptidase M48 family.</text>
</comment>
<dbReference type="InterPro" id="IPR051156">
    <property type="entry name" value="Mito/Outer_Membr_Metalloprot"/>
</dbReference>
<feature type="domain" description="Peptidase M48" evidence="8">
    <location>
        <begin position="181"/>
        <end position="221"/>
    </location>
</feature>
<evidence type="ECO:0000256" key="4">
    <source>
        <dbReference type="ARBA" id="ARBA00022833"/>
    </source>
</evidence>
<evidence type="ECO:0000259" key="8">
    <source>
        <dbReference type="Pfam" id="PF01435"/>
    </source>
</evidence>
<dbReference type="SUPFAM" id="SSF50156">
    <property type="entry name" value="PDZ domain-like"/>
    <property type="match status" value="1"/>
</dbReference>
<name>A0A7W9AIZ0_9SPHN</name>
<keyword evidence="3 6" id="KW-0378">Hydrolase</keyword>
<keyword evidence="5 6" id="KW-0482">Metalloprotease</keyword>
<evidence type="ECO:0000256" key="7">
    <source>
        <dbReference type="SAM" id="SignalP"/>
    </source>
</evidence>
<comment type="cofactor">
    <cofactor evidence="6">
        <name>Zn(2+)</name>
        <dbReference type="ChEBI" id="CHEBI:29105"/>
    </cofactor>
    <text evidence="6">Binds 1 zinc ion per subunit.</text>
</comment>
<dbReference type="CDD" id="cd07342">
    <property type="entry name" value="M48C_Oma1_like"/>
    <property type="match status" value="1"/>
</dbReference>
<gene>
    <name evidence="9" type="ORF">FHS49_002566</name>
</gene>
<dbReference type="InterPro" id="IPR036034">
    <property type="entry name" value="PDZ_sf"/>
</dbReference>
<evidence type="ECO:0000256" key="3">
    <source>
        <dbReference type="ARBA" id="ARBA00022801"/>
    </source>
</evidence>
<dbReference type="InterPro" id="IPR001915">
    <property type="entry name" value="Peptidase_M48"/>
</dbReference>
<dbReference type="AlphaFoldDB" id="A0A7W9AIZ0"/>
<dbReference type="GO" id="GO:0046872">
    <property type="term" value="F:metal ion binding"/>
    <property type="evidence" value="ECO:0007669"/>
    <property type="project" value="UniProtKB-KW"/>
</dbReference>
<feature type="signal peptide" evidence="7">
    <location>
        <begin position="1"/>
        <end position="19"/>
    </location>
</feature>
<evidence type="ECO:0000313" key="10">
    <source>
        <dbReference type="Proteomes" id="UP000549617"/>
    </source>
</evidence>
<keyword evidence="4 6" id="KW-0862">Zinc</keyword>
<dbReference type="PANTHER" id="PTHR22726">
    <property type="entry name" value="METALLOENDOPEPTIDASE OMA1"/>
    <property type="match status" value="1"/>
</dbReference>
<protein>
    <recommendedName>
        <fullName evidence="8">Peptidase M48 domain-containing protein</fullName>
    </recommendedName>
</protein>
<dbReference type="Gene3D" id="2.30.42.10">
    <property type="match status" value="1"/>
</dbReference>
<evidence type="ECO:0000256" key="6">
    <source>
        <dbReference type="RuleBase" id="RU003983"/>
    </source>
</evidence>
<organism evidence="9 10">
    <name type="scientific">Sphingobium boeckii</name>
    <dbReference type="NCBI Taxonomy" id="1082345"/>
    <lineage>
        <taxon>Bacteria</taxon>
        <taxon>Pseudomonadati</taxon>
        <taxon>Pseudomonadota</taxon>
        <taxon>Alphaproteobacteria</taxon>
        <taxon>Sphingomonadales</taxon>
        <taxon>Sphingomonadaceae</taxon>
        <taxon>Sphingobium</taxon>
    </lineage>
</organism>
<evidence type="ECO:0000256" key="5">
    <source>
        <dbReference type="ARBA" id="ARBA00023049"/>
    </source>
</evidence>
<evidence type="ECO:0000256" key="2">
    <source>
        <dbReference type="ARBA" id="ARBA00022723"/>
    </source>
</evidence>
<reference evidence="9 10" key="1">
    <citation type="submission" date="2020-08" db="EMBL/GenBank/DDBJ databases">
        <title>Genomic Encyclopedia of Type Strains, Phase IV (KMG-IV): sequencing the most valuable type-strain genomes for metagenomic binning, comparative biology and taxonomic classification.</title>
        <authorList>
            <person name="Goeker M."/>
        </authorList>
    </citation>
    <scope>NUCLEOTIDE SEQUENCE [LARGE SCALE GENOMIC DNA]</scope>
    <source>
        <strain evidence="9 10">DSM 25079</strain>
    </source>
</reference>
<comment type="caution">
    <text evidence="9">The sequence shown here is derived from an EMBL/GenBank/DDBJ whole genome shotgun (WGS) entry which is preliminary data.</text>
</comment>
<dbReference type="Pfam" id="PF01435">
    <property type="entry name" value="Peptidase_M48"/>
    <property type="match status" value="1"/>
</dbReference>
<sequence length="307" mass="32037">MKCSSLGLLLLLSAHPAAAAKTDARATLTALQAMDMALSRVGYRLATANVGMCDRRQPASGLLLQGIEQYGADFRASAAVLFALGAAPGVTGVIAGSPADRAGIRANDSVKALNGAALPLAAGPGFDRMAAVLDRLETALVAGPVHLDLERAGQNLSVTLQGVPACASRFQVKSSPGFSAGANGRYVEVDAGLLAFADGDDEIAVIVAHELAHNILKHPETLNAQGVSRKAILGKDARRIRETEVEADRFSIRLLASAGYRLEAAPLFWARFGKAHGHGILSDSTHLRWKKRVALIEAEIAAVRAGP</sequence>
<evidence type="ECO:0000256" key="1">
    <source>
        <dbReference type="ARBA" id="ARBA00022670"/>
    </source>
</evidence>